<evidence type="ECO:0000256" key="1">
    <source>
        <dbReference type="SAM" id="MobiDB-lite"/>
    </source>
</evidence>
<feature type="compositionally biased region" description="Acidic residues" evidence="1">
    <location>
        <begin position="209"/>
        <end position="230"/>
    </location>
</feature>
<organism evidence="2 3">
    <name type="scientific">Sulfitobacter aestuariivivens</name>
    <dbReference type="NCBI Taxonomy" id="2766981"/>
    <lineage>
        <taxon>Bacteria</taxon>
        <taxon>Pseudomonadati</taxon>
        <taxon>Pseudomonadota</taxon>
        <taxon>Alphaproteobacteria</taxon>
        <taxon>Rhodobacterales</taxon>
        <taxon>Roseobacteraceae</taxon>
        <taxon>Sulfitobacter</taxon>
    </lineage>
</organism>
<accession>A0A927D0G8</accession>
<feature type="compositionally biased region" description="Acidic residues" evidence="1">
    <location>
        <begin position="123"/>
        <end position="140"/>
    </location>
</feature>
<reference evidence="2" key="1">
    <citation type="submission" date="2020-08" db="EMBL/GenBank/DDBJ databases">
        <title>Sulfitobacter aestuariivivens sp. nov., isolated from a tidal flat.</title>
        <authorList>
            <person name="Park S."/>
            <person name="Yoon J.-H."/>
        </authorList>
    </citation>
    <scope>NUCLEOTIDE SEQUENCE</scope>
    <source>
        <strain evidence="2">TSTF-M16</strain>
    </source>
</reference>
<comment type="caution">
    <text evidence="2">The sequence shown here is derived from an EMBL/GenBank/DDBJ whole genome shotgun (WGS) entry which is preliminary data.</text>
</comment>
<dbReference type="Proteomes" id="UP000635142">
    <property type="component" value="Unassembled WGS sequence"/>
</dbReference>
<dbReference type="EMBL" id="JACTAG010000001">
    <property type="protein sequence ID" value="MBD3662790.1"/>
    <property type="molecule type" value="Genomic_DNA"/>
</dbReference>
<feature type="region of interest" description="Disordered" evidence="1">
    <location>
        <begin position="21"/>
        <end position="299"/>
    </location>
</feature>
<feature type="compositionally biased region" description="Acidic residues" evidence="1">
    <location>
        <begin position="189"/>
        <end position="198"/>
    </location>
</feature>
<protein>
    <submittedName>
        <fullName evidence="2">Uncharacterized protein</fullName>
    </submittedName>
</protein>
<name>A0A927D0G8_9RHOB</name>
<sequence length="349" mass="38526">MSDPVKNAEVEDVLSSIRRLVSEDKRPLSSPQKTPPIDRLVLTPDHRVAEDQSSDGSEQDQPDTAVSDPPEEALVQTADTRDAGPDPLTFKPEESSVDLGVDEFELVENTAKLSEDTSNTLAPEDDYQDDPYGFADDEGDHETAGNTVPEIRFQHHAHREKAGKNDAPSELSAKIEALETAIGKISDNWEPDGTDSDDNAATPLPAMAWEDEETEDEPPEALTWPDDEPRDETADATVAQSAEEQRVALEDDMPAEATIAQRIEEQPLVVDDDMPAHQDEAVAPRSADPDDHIDLSPEDQLIDEDGLRDLISDIVREELQGALGERITRNVRKLVRREIHRALTARDLD</sequence>
<evidence type="ECO:0000313" key="2">
    <source>
        <dbReference type="EMBL" id="MBD3662790.1"/>
    </source>
</evidence>
<proteinExistence type="predicted"/>
<evidence type="ECO:0000313" key="3">
    <source>
        <dbReference type="Proteomes" id="UP000635142"/>
    </source>
</evidence>
<feature type="compositionally biased region" description="Basic and acidic residues" evidence="1">
    <location>
        <begin position="274"/>
        <end position="295"/>
    </location>
</feature>
<dbReference type="RefSeq" id="WP_191073791.1">
    <property type="nucleotide sequence ID" value="NZ_JACTAG010000001.1"/>
</dbReference>
<keyword evidence="3" id="KW-1185">Reference proteome</keyword>
<dbReference type="AlphaFoldDB" id="A0A927D0G8"/>
<gene>
    <name evidence="2" type="ORF">H9Q16_02540</name>
</gene>